<dbReference type="STRING" id="260086.SAMN05216207_1006158"/>
<accession>A0A1I4VN02</accession>
<sequence length="177" mass="18519">MRTELRVLPTADLGCEGRRGLRALLDAAFTGFDEHAWDHALGGLHVLAGPPDAPVGHAAVVGRRIVHAGAALRTGYVEAVAVHPSAQGRGLGAEVMTTVGHLVRGGFRLGALGADGPAARLYRRLGWRTWTGPLAALTPHGVVDTPDQQGSVLVLAAGARLDPGLPLVCDWRDGELW</sequence>
<gene>
    <name evidence="2" type="ORF">SAMN05216207_1006158</name>
</gene>
<dbReference type="GO" id="GO:0016747">
    <property type="term" value="F:acyltransferase activity, transferring groups other than amino-acyl groups"/>
    <property type="evidence" value="ECO:0007669"/>
    <property type="project" value="InterPro"/>
</dbReference>
<dbReference type="Gene3D" id="3.40.630.30">
    <property type="match status" value="1"/>
</dbReference>
<dbReference type="RefSeq" id="WP_093339947.1">
    <property type="nucleotide sequence ID" value="NZ_FOUY01000006.1"/>
</dbReference>
<keyword evidence="2" id="KW-0808">Transferase</keyword>
<evidence type="ECO:0000313" key="2">
    <source>
        <dbReference type="EMBL" id="SFN02306.1"/>
    </source>
</evidence>
<dbReference type="EMBL" id="FOUY01000006">
    <property type="protein sequence ID" value="SFN02306.1"/>
    <property type="molecule type" value="Genomic_DNA"/>
</dbReference>
<proteinExistence type="predicted"/>
<evidence type="ECO:0000259" key="1">
    <source>
        <dbReference type="PROSITE" id="PS51186"/>
    </source>
</evidence>
<dbReference type="AlphaFoldDB" id="A0A1I4VN02"/>
<reference evidence="2 3" key="1">
    <citation type="submission" date="2016-10" db="EMBL/GenBank/DDBJ databases">
        <authorList>
            <person name="de Groot N.N."/>
        </authorList>
    </citation>
    <scope>NUCLEOTIDE SEQUENCE [LARGE SCALE GENOMIC DNA]</scope>
    <source>
        <strain evidence="2 3">CGMCC 4.1877</strain>
    </source>
</reference>
<dbReference type="CDD" id="cd04301">
    <property type="entry name" value="NAT_SF"/>
    <property type="match status" value="1"/>
</dbReference>
<dbReference type="OrthoDB" id="70281at2"/>
<keyword evidence="3" id="KW-1185">Reference proteome</keyword>
<dbReference type="InterPro" id="IPR000182">
    <property type="entry name" value="GNAT_dom"/>
</dbReference>
<dbReference type="Pfam" id="PF13508">
    <property type="entry name" value="Acetyltransf_7"/>
    <property type="match status" value="1"/>
</dbReference>
<dbReference type="InterPro" id="IPR016181">
    <property type="entry name" value="Acyl_CoA_acyltransferase"/>
</dbReference>
<dbReference type="PROSITE" id="PS51186">
    <property type="entry name" value="GNAT"/>
    <property type="match status" value="1"/>
</dbReference>
<organism evidence="2 3">
    <name type="scientific">Pseudonocardia ammonioxydans</name>
    <dbReference type="NCBI Taxonomy" id="260086"/>
    <lineage>
        <taxon>Bacteria</taxon>
        <taxon>Bacillati</taxon>
        <taxon>Actinomycetota</taxon>
        <taxon>Actinomycetes</taxon>
        <taxon>Pseudonocardiales</taxon>
        <taxon>Pseudonocardiaceae</taxon>
        <taxon>Pseudonocardia</taxon>
    </lineage>
</organism>
<feature type="domain" description="N-acetyltransferase" evidence="1">
    <location>
        <begin position="3"/>
        <end position="149"/>
    </location>
</feature>
<name>A0A1I4VN02_PSUAM</name>
<protein>
    <submittedName>
        <fullName evidence="2">Aminoglycoside 2'-N-acetyltransferase I</fullName>
    </submittedName>
</protein>
<evidence type="ECO:0000313" key="3">
    <source>
        <dbReference type="Proteomes" id="UP000199614"/>
    </source>
</evidence>
<dbReference type="SUPFAM" id="SSF55729">
    <property type="entry name" value="Acyl-CoA N-acyltransferases (Nat)"/>
    <property type="match status" value="1"/>
</dbReference>
<dbReference type="Proteomes" id="UP000199614">
    <property type="component" value="Unassembled WGS sequence"/>
</dbReference>